<evidence type="ECO:0000256" key="1">
    <source>
        <dbReference type="SAM" id="Phobius"/>
    </source>
</evidence>
<reference evidence="2" key="1">
    <citation type="submission" date="2021-04" db="EMBL/GenBank/DDBJ databases">
        <authorList>
            <person name="Pira H."/>
            <person name="Risdian C."/>
            <person name="Wink J."/>
        </authorList>
    </citation>
    <scope>NUCLEOTIDE SEQUENCE</scope>
    <source>
        <strain evidence="2">WHY3</strain>
    </source>
</reference>
<protein>
    <submittedName>
        <fullName evidence="2">Uncharacterized protein</fullName>
    </submittedName>
</protein>
<keyword evidence="1" id="KW-0812">Transmembrane</keyword>
<feature type="transmembrane region" description="Helical" evidence="1">
    <location>
        <begin position="90"/>
        <end position="108"/>
    </location>
</feature>
<evidence type="ECO:0000313" key="2">
    <source>
        <dbReference type="EMBL" id="MBV7269187.1"/>
    </source>
</evidence>
<keyword evidence="3" id="KW-1185">Reference proteome</keyword>
<feature type="transmembrane region" description="Helical" evidence="1">
    <location>
        <begin position="194"/>
        <end position="214"/>
    </location>
</feature>
<feature type="transmembrane region" description="Helical" evidence="1">
    <location>
        <begin position="120"/>
        <end position="139"/>
    </location>
</feature>
<keyword evidence="1" id="KW-1133">Transmembrane helix</keyword>
<dbReference type="AlphaFoldDB" id="A0A9X1F8A5"/>
<dbReference type="Proteomes" id="UP001138894">
    <property type="component" value="Unassembled WGS sequence"/>
</dbReference>
<comment type="caution">
    <text evidence="2">The sequence shown here is derived from an EMBL/GenBank/DDBJ whole genome shotgun (WGS) entry which is preliminary data.</text>
</comment>
<evidence type="ECO:0000313" key="3">
    <source>
        <dbReference type="Proteomes" id="UP001138894"/>
    </source>
</evidence>
<organism evidence="2 3">
    <name type="scientific">Winogradskyella luteola</name>
    <dbReference type="NCBI Taxonomy" id="2828330"/>
    <lineage>
        <taxon>Bacteria</taxon>
        <taxon>Pseudomonadati</taxon>
        <taxon>Bacteroidota</taxon>
        <taxon>Flavobacteriia</taxon>
        <taxon>Flavobacteriales</taxon>
        <taxon>Flavobacteriaceae</taxon>
        <taxon>Winogradskyella</taxon>
    </lineage>
</organism>
<dbReference type="RefSeq" id="WP_218545754.1">
    <property type="nucleotide sequence ID" value="NZ_JAGSPD010000005.1"/>
</dbReference>
<sequence length="232" mass="27743">MKLTDSQIEKLYNFTQKHYVEWYDVQTELVDHLANGIETQWQENPNTSFEDALKTEFKKFGVMGFGDVVEERTKALNKTYWRLIWKNFKGFFKLPKIILTLFLIWAYYTALSFSMQYHTNWVVIPTLTVLFGFPWYFWIKEFKRSRRLKKQTGKKWLFDNTISQLGGLVHVMNFAIYFQVFYQNKQVWPVSLSVIFSICAVLIGMLIYIAVYVVTPKLRNEMAQHNPEYNFV</sequence>
<keyword evidence="1" id="KW-0472">Membrane</keyword>
<gene>
    <name evidence="2" type="ORF">KCG49_08305</name>
</gene>
<name>A0A9X1F8A5_9FLAO</name>
<accession>A0A9X1F8A5</accession>
<proteinExistence type="predicted"/>
<feature type="transmembrane region" description="Helical" evidence="1">
    <location>
        <begin position="160"/>
        <end position="182"/>
    </location>
</feature>
<dbReference type="EMBL" id="JAGSPD010000005">
    <property type="protein sequence ID" value="MBV7269187.1"/>
    <property type="molecule type" value="Genomic_DNA"/>
</dbReference>